<evidence type="ECO:0000313" key="3">
    <source>
        <dbReference type="Proteomes" id="UP000585614"/>
    </source>
</evidence>
<dbReference type="InterPro" id="IPR029058">
    <property type="entry name" value="AB_hydrolase_fold"/>
</dbReference>
<dbReference type="Gene3D" id="3.40.50.1820">
    <property type="entry name" value="alpha/beta hydrolase"/>
    <property type="match status" value="1"/>
</dbReference>
<reference evidence="2 3" key="1">
    <citation type="journal article" date="2020" name="Nature">
        <title>Six reference-quality genomes reveal evolution of bat adaptations.</title>
        <authorList>
            <person name="Jebb D."/>
            <person name="Huang Z."/>
            <person name="Pippel M."/>
            <person name="Hughes G.M."/>
            <person name="Lavrichenko K."/>
            <person name="Devanna P."/>
            <person name="Winkler S."/>
            <person name="Jermiin L.S."/>
            <person name="Skirmuntt E.C."/>
            <person name="Katzourakis A."/>
            <person name="Burkitt-Gray L."/>
            <person name="Ray D.A."/>
            <person name="Sullivan K.A.M."/>
            <person name="Roscito J.G."/>
            <person name="Kirilenko B.M."/>
            <person name="Davalos L.M."/>
            <person name="Corthals A.P."/>
            <person name="Power M.L."/>
            <person name="Jones G."/>
            <person name="Ransome R.D."/>
            <person name="Dechmann D.K.N."/>
            <person name="Locatelli A.G."/>
            <person name="Puechmaille S.J."/>
            <person name="Fedrigo O."/>
            <person name="Jarvis E.D."/>
            <person name="Hiller M."/>
            <person name="Vernes S.C."/>
            <person name="Myers E.W."/>
            <person name="Teeling E.C."/>
        </authorList>
    </citation>
    <scope>NUCLEOTIDE SEQUENCE [LARGE SCALE GENOMIC DNA]</scope>
    <source>
        <strain evidence="2">MRhiFer1</strain>
        <tissue evidence="2">Lung</tissue>
    </source>
</reference>
<dbReference type="InterPro" id="IPR001563">
    <property type="entry name" value="Peptidase_S10"/>
</dbReference>
<evidence type="ECO:0000313" key="2">
    <source>
        <dbReference type="EMBL" id="KAF6288487.1"/>
    </source>
</evidence>
<protein>
    <submittedName>
        <fullName evidence="2">Uncharacterized protein</fullName>
    </submittedName>
</protein>
<dbReference type="GO" id="GO:0004185">
    <property type="term" value="F:serine-type carboxypeptidase activity"/>
    <property type="evidence" value="ECO:0007669"/>
    <property type="project" value="InterPro"/>
</dbReference>
<proteinExistence type="inferred from homology"/>
<comment type="similarity">
    <text evidence="1">Belongs to the peptidase S10 family.</text>
</comment>
<comment type="caution">
    <text evidence="2">The sequence shown here is derived from an EMBL/GenBank/DDBJ whole genome shotgun (WGS) entry which is preliminary data.</text>
</comment>
<dbReference type="SUPFAM" id="SSF53474">
    <property type="entry name" value="alpha/beta-Hydrolases"/>
    <property type="match status" value="1"/>
</dbReference>
<sequence>MEGILAEKGPHWPRGHISLLPADEHWNLDANVLYLASPAGVGYSYSLSQIYQTDDQPGFGVRNRRSNYQLKGDTQVEFCYDRGLIGNDLWASVNTYCCSKGHFFSNSDDNCFNVVSHPSFQ</sequence>
<evidence type="ECO:0000256" key="1">
    <source>
        <dbReference type="ARBA" id="ARBA00009431"/>
    </source>
</evidence>
<dbReference type="Proteomes" id="UP000585614">
    <property type="component" value="Unassembled WGS sequence"/>
</dbReference>
<dbReference type="Pfam" id="PF00450">
    <property type="entry name" value="Peptidase_S10"/>
    <property type="match status" value="1"/>
</dbReference>
<dbReference type="GO" id="GO:0006508">
    <property type="term" value="P:proteolysis"/>
    <property type="evidence" value="ECO:0007669"/>
    <property type="project" value="InterPro"/>
</dbReference>
<dbReference type="AlphaFoldDB" id="A0A7J7SK78"/>
<gene>
    <name evidence="2" type="ORF">mRhiFer1_009193</name>
</gene>
<dbReference type="EMBL" id="JACAGC010000022">
    <property type="protein sequence ID" value="KAF6288487.1"/>
    <property type="molecule type" value="Genomic_DNA"/>
</dbReference>
<organism evidence="2 3">
    <name type="scientific">Rhinolophus ferrumequinum</name>
    <name type="common">Greater horseshoe bat</name>
    <dbReference type="NCBI Taxonomy" id="59479"/>
    <lineage>
        <taxon>Eukaryota</taxon>
        <taxon>Metazoa</taxon>
        <taxon>Chordata</taxon>
        <taxon>Craniata</taxon>
        <taxon>Vertebrata</taxon>
        <taxon>Euteleostomi</taxon>
        <taxon>Mammalia</taxon>
        <taxon>Eutheria</taxon>
        <taxon>Laurasiatheria</taxon>
        <taxon>Chiroptera</taxon>
        <taxon>Yinpterochiroptera</taxon>
        <taxon>Rhinolophoidea</taxon>
        <taxon>Rhinolophidae</taxon>
        <taxon>Rhinolophinae</taxon>
        <taxon>Rhinolophus</taxon>
    </lineage>
</organism>
<name>A0A7J7SK78_RHIFE</name>
<accession>A0A7J7SK78</accession>